<evidence type="ECO:0000256" key="3">
    <source>
        <dbReference type="ARBA" id="ARBA00022737"/>
    </source>
</evidence>
<keyword evidence="4" id="KW-1133">Transmembrane helix</keyword>
<evidence type="ECO:0000259" key="7">
    <source>
        <dbReference type="Pfam" id="PF13962"/>
    </source>
</evidence>
<keyword evidence="5" id="KW-0040">ANK repeat</keyword>
<evidence type="ECO:0000256" key="6">
    <source>
        <dbReference type="ARBA" id="ARBA00023136"/>
    </source>
</evidence>
<evidence type="ECO:0000256" key="5">
    <source>
        <dbReference type="ARBA" id="ARBA00023043"/>
    </source>
</evidence>
<reference evidence="8" key="1">
    <citation type="submission" date="2022-04" db="EMBL/GenBank/DDBJ databases">
        <title>Carnegiea gigantea Genome sequencing and assembly v2.</title>
        <authorList>
            <person name="Copetti D."/>
            <person name="Sanderson M.J."/>
            <person name="Burquez A."/>
            <person name="Wojciechowski M.F."/>
        </authorList>
    </citation>
    <scope>NUCLEOTIDE SEQUENCE</scope>
    <source>
        <strain evidence="8">SGP5-SGP5p</strain>
        <tissue evidence="8">Aerial part</tissue>
    </source>
</reference>
<dbReference type="Pfam" id="PF13962">
    <property type="entry name" value="PGG"/>
    <property type="match status" value="1"/>
</dbReference>
<dbReference type="InterPro" id="IPR036770">
    <property type="entry name" value="Ankyrin_rpt-contain_sf"/>
</dbReference>
<dbReference type="EMBL" id="JAKOGI010000051">
    <property type="protein sequence ID" value="KAJ8446721.1"/>
    <property type="molecule type" value="Genomic_DNA"/>
</dbReference>
<dbReference type="Proteomes" id="UP001153076">
    <property type="component" value="Unassembled WGS sequence"/>
</dbReference>
<sequence>MTVEDMLYVYTNILVLTSEAKVDGCQGPVLMPLGKYKDLRKLTGAEFDSLRSSQDHEGNTPLHSALDNNNFGAAKFLLHWCLRSELMHEMSIINNKGQSVLNLLELLDNNTPYVKQLKDLASLAHKKIKEEAFGKKMMAENVYTEAVNGNMDYFFKQKLEEQDQDITFMRQVAPDGSNVLHIAIQHNRAEFAMKVMECYPHLIWERDYHGDTPLHTAAKLWAIDYSRLDHSHFEAQWETACRSYHDSPSEEGLLIIPPWRVKNSQGNVPLHEKANSPVDAFGFHLLTFDFEAAAYVNSVGDTPLHISAKESYSFFSLGDLDNNARSAIYVQDKEGLTPLLRAAKAGNHFEIYSILMSFPELVQVRDDRGRSLLHLLRVPENESSQNSAKELLNKVSALDTLQKTKDSDGNTPLHSAIQDNNSTGAKLIAERCVEVEDNRMARRQLVTRNNDGKSIMDLLASHDDAPTEVLRLLINKVHWGANVHGLHIGGDEWVRSGYGVCKSQIKDMANTLSVVAGLLATITFAAAFQVPGGFNGESGSPILLQRAAFKAFMIFNSFAMCGSMAVLPISHAQFEHAMCYYVKLTCCVSVLLWVELLQYNSHPEILGALALIRKMAN</sequence>
<evidence type="ECO:0000256" key="2">
    <source>
        <dbReference type="ARBA" id="ARBA00022692"/>
    </source>
</evidence>
<dbReference type="PANTHER" id="PTHR24186:SF46">
    <property type="entry name" value="PROTEIN ACCELERATED CELL DEATH 6-LIKE"/>
    <property type="match status" value="1"/>
</dbReference>
<dbReference type="SUPFAM" id="SSF48403">
    <property type="entry name" value="Ankyrin repeat"/>
    <property type="match status" value="1"/>
</dbReference>
<feature type="domain" description="PGG" evidence="7">
    <location>
        <begin position="504"/>
        <end position="596"/>
    </location>
</feature>
<evidence type="ECO:0000256" key="1">
    <source>
        <dbReference type="ARBA" id="ARBA00004141"/>
    </source>
</evidence>
<keyword evidence="6" id="KW-0472">Membrane</keyword>
<evidence type="ECO:0000313" key="8">
    <source>
        <dbReference type="EMBL" id="KAJ8446721.1"/>
    </source>
</evidence>
<name>A0A9Q1KPY9_9CARY</name>
<keyword evidence="2" id="KW-0812">Transmembrane</keyword>
<dbReference type="PANTHER" id="PTHR24186">
    <property type="entry name" value="PROTEIN PHOSPHATASE 1 REGULATORY SUBUNIT"/>
    <property type="match status" value="1"/>
</dbReference>
<gene>
    <name evidence="8" type="ORF">Cgig2_002883</name>
</gene>
<dbReference type="GO" id="GO:0005886">
    <property type="term" value="C:plasma membrane"/>
    <property type="evidence" value="ECO:0007669"/>
    <property type="project" value="TreeGrafter"/>
</dbReference>
<proteinExistence type="predicted"/>
<comment type="subcellular location">
    <subcellularLocation>
        <location evidence="1">Membrane</location>
        <topology evidence="1">Multi-pass membrane protein</topology>
    </subcellularLocation>
</comment>
<dbReference type="InterPro" id="IPR026961">
    <property type="entry name" value="PGG_dom"/>
</dbReference>
<dbReference type="InterPro" id="IPR002110">
    <property type="entry name" value="Ankyrin_rpt"/>
</dbReference>
<keyword evidence="3" id="KW-0677">Repeat</keyword>
<dbReference type="AlphaFoldDB" id="A0A9Q1KPY9"/>
<dbReference type="Gene3D" id="1.25.40.20">
    <property type="entry name" value="Ankyrin repeat-containing domain"/>
    <property type="match status" value="2"/>
</dbReference>
<keyword evidence="9" id="KW-1185">Reference proteome</keyword>
<dbReference type="SMART" id="SM00248">
    <property type="entry name" value="ANK"/>
    <property type="match status" value="5"/>
</dbReference>
<evidence type="ECO:0000256" key="4">
    <source>
        <dbReference type="ARBA" id="ARBA00022989"/>
    </source>
</evidence>
<comment type="caution">
    <text evidence="8">The sequence shown here is derived from an EMBL/GenBank/DDBJ whole genome shotgun (WGS) entry which is preliminary data.</text>
</comment>
<accession>A0A9Q1KPY9</accession>
<evidence type="ECO:0000313" key="9">
    <source>
        <dbReference type="Proteomes" id="UP001153076"/>
    </source>
</evidence>
<protein>
    <recommendedName>
        <fullName evidence="7">PGG domain-containing protein</fullName>
    </recommendedName>
</protein>
<organism evidence="8 9">
    <name type="scientific">Carnegiea gigantea</name>
    <dbReference type="NCBI Taxonomy" id="171969"/>
    <lineage>
        <taxon>Eukaryota</taxon>
        <taxon>Viridiplantae</taxon>
        <taxon>Streptophyta</taxon>
        <taxon>Embryophyta</taxon>
        <taxon>Tracheophyta</taxon>
        <taxon>Spermatophyta</taxon>
        <taxon>Magnoliopsida</taxon>
        <taxon>eudicotyledons</taxon>
        <taxon>Gunneridae</taxon>
        <taxon>Pentapetalae</taxon>
        <taxon>Caryophyllales</taxon>
        <taxon>Cactineae</taxon>
        <taxon>Cactaceae</taxon>
        <taxon>Cactoideae</taxon>
        <taxon>Echinocereeae</taxon>
        <taxon>Carnegiea</taxon>
    </lineage>
</organism>
<dbReference type="OrthoDB" id="303876at2759"/>